<name>A0A9J6ERK9_RHIMP</name>
<organism evidence="2 3">
    <name type="scientific">Rhipicephalus microplus</name>
    <name type="common">Cattle tick</name>
    <name type="synonym">Boophilus microplus</name>
    <dbReference type="NCBI Taxonomy" id="6941"/>
    <lineage>
        <taxon>Eukaryota</taxon>
        <taxon>Metazoa</taxon>
        <taxon>Ecdysozoa</taxon>
        <taxon>Arthropoda</taxon>
        <taxon>Chelicerata</taxon>
        <taxon>Arachnida</taxon>
        <taxon>Acari</taxon>
        <taxon>Parasitiformes</taxon>
        <taxon>Ixodida</taxon>
        <taxon>Ixodoidea</taxon>
        <taxon>Ixodidae</taxon>
        <taxon>Rhipicephalinae</taxon>
        <taxon>Rhipicephalus</taxon>
        <taxon>Boophilus</taxon>
    </lineage>
</organism>
<evidence type="ECO:0000313" key="2">
    <source>
        <dbReference type="EMBL" id="KAH8037034.1"/>
    </source>
</evidence>
<dbReference type="EMBL" id="JABSTU010000002">
    <property type="protein sequence ID" value="KAH8037034.1"/>
    <property type="molecule type" value="Genomic_DNA"/>
</dbReference>
<comment type="caution">
    <text evidence="2">The sequence shown here is derived from an EMBL/GenBank/DDBJ whole genome shotgun (WGS) entry which is preliminary data.</text>
</comment>
<keyword evidence="3" id="KW-1185">Reference proteome</keyword>
<protein>
    <submittedName>
        <fullName evidence="2">Uncharacterized protein</fullName>
    </submittedName>
</protein>
<evidence type="ECO:0000313" key="3">
    <source>
        <dbReference type="Proteomes" id="UP000821866"/>
    </source>
</evidence>
<reference evidence="2" key="2">
    <citation type="submission" date="2021-09" db="EMBL/GenBank/DDBJ databases">
        <authorList>
            <person name="Jia N."/>
            <person name="Wang J."/>
            <person name="Shi W."/>
            <person name="Du L."/>
            <person name="Sun Y."/>
            <person name="Zhan W."/>
            <person name="Jiang J."/>
            <person name="Wang Q."/>
            <person name="Zhang B."/>
            <person name="Ji P."/>
            <person name="Sakyi L.B."/>
            <person name="Cui X."/>
            <person name="Yuan T."/>
            <person name="Jiang B."/>
            <person name="Yang W."/>
            <person name="Lam T.T.-Y."/>
            <person name="Chang Q."/>
            <person name="Ding S."/>
            <person name="Wang X."/>
            <person name="Zhu J."/>
            <person name="Ruan X."/>
            <person name="Zhao L."/>
            <person name="Wei J."/>
            <person name="Que T."/>
            <person name="Du C."/>
            <person name="Cheng J."/>
            <person name="Dai P."/>
            <person name="Han X."/>
            <person name="Huang E."/>
            <person name="Gao Y."/>
            <person name="Liu J."/>
            <person name="Shao H."/>
            <person name="Ye R."/>
            <person name="Li L."/>
            <person name="Wei W."/>
            <person name="Wang X."/>
            <person name="Wang C."/>
            <person name="Huo Q."/>
            <person name="Li W."/>
            <person name="Guo W."/>
            <person name="Chen H."/>
            <person name="Chen S."/>
            <person name="Zhou L."/>
            <person name="Zhou L."/>
            <person name="Ni X."/>
            <person name="Tian J."/>
            <person name="Zhou Y."/>
            <person name="Sheng Y."/>
            <person name="Liu T."/>
            <person name="Pan Y."/>
            <person name="Xia L."/>
            <person name="Li J."/>
            <person name="Zhao F."/>
            <person name="Cao W."/>
        </authorList>
    </citation>
    <scope>NUCLEOTIDE SEQUENCE</scope>
    <source>
        <strain evidence="2">Rmic-2018</strain>
        <tissue evidence="2">Larvae</tissue>
    </source>
</reference>
<accession>A0A9J6ERK9</accession>
<dbReference type="AlphaFoldDB" id="A0A9J6ERK9"/>
<proteinExistence type="predicted"/>
<reference evidence="2" key="1">
    <citation type="journal article" date="2020" name="Cell">
        <title>Large-Scale Comparative Analyses of Tick Genomes Elucidate Their Genetic Diversity and Vector Capacities.</title>
        <authorList>
            <consortium name="Tick Genome and Microbiome Consortium (TIGMIC)"/>
            <person name="Jia N."/>
            <person name="Wang J."/>
            <person name="Shi W."/>
            <person name="Du L."/>
            <person name="Sun Y."/>
            <person name="Zhan W."/>
            <person name="Jiang J.F."/>
            <person name="Wang Q."/>
            <person name="Zhang B."/>
            <person name="Ji P."/>
            <person name="Bell-Sakyi L."/>
            <person name="Cui X.M."/>
            <person name="Yuan T.T."/>
            <person name="Jiang B.G."/>
            <person name="Yang W.F."/>
            <person name="Lam T.T."/>
            <person name="Chang Q.C."/>
            <person name="Ding S.J."/>
            <person name="Wang X.J."/>
            <person name="Zhu J.G."/>
            <person name="Ruan X.D."/>
            <person name="Zhao L."/>
            <person name="Wei J.T."/>
            <person name="Ye R.Z."/>
            <person name="Que T.C."/>
            <person name="Du C.H."/>
            <person name="Zhou Y.H."/>
            <person name="Cheng J.X."/>
            <person name="Dai P.F."/>
            <person name="Guo W.B."/>
            <person name="Han X.H."/>
            <person name="Huang E.J."/>
            <person name="Li L.F."/>
            <person name="Wei W."/>
            <person name="Gao Y.C."/>
            <person name="Liu J.Z."/>
            <person name="Shao H.Z."/>
            <person name="Wang X."/>
            <person name="Wang C.C."/>
            <person name="Yang T.C."/>
            <person name="Huo Q.B."/>
            <person name="Li W."/>
            <person name="Chen H.Y."/>
            <person name="Chen S.E."/>
            <person name="Zhou L.G."/>
            <person name="Ni X.B."/>
            <person name="Tian J.H."/>
            <person name="Sheng Y."/>
            <person name="Liu T."/>
            <person name="Pan Y.S."/>
            <person name="Xia L.Y."/>
            <person name="Li J."/>
            <person name="Zhao F."/>
            <person name="Cao W.C."/>
        </authorList>
    </citation>
    <scope>NUCLEOTIDE SEQUENCE</scope>
    <source>
        <strain evidence="2">Rmic-2018</strain>
    </source>
</reference>
<feature type="region of interest" description="Disordered" evidence="1">
    <location>
        <begin position="371"/>
        <end position="410"/>
    </location>
</feature>
<feature type="compositionally biased region" description="Low complexity" evidence="1">
    <location>
        <begin position="392"/>
        <end position="410"/>
    </location>
</feature>
<sequence>MATADGAPPRSVFVRQAVFVFPREQFDPNCVRLVTRSRDPATAVAYMLGFFKLVCEDGYEQVFRASDVDGVWLDEVRVSGAFVRRQLRALGADSEPRATMDDLYVLLGVLLCNMPRARGSNQNRDWFQYRINDLVQLFPGVSEPPPVPLYGEEQADAGPMRLVQKYVSMRWRFAGMKHVELILEYVRGQNSWVLDIIPELRANGDRLQVAHVYIPRGYRKRPESVLCYEEKAEVTLGVDARANGFRVESVLHRFRTSHRASIEISRGCPDRDTTTTPLLNALEDLIAPCAQEFLKAYRRLGADGPYMKLLHLPEAATADRKRLGLHVAAAYAFAVLEDQDWLQYRGVPQDEAEQAVLAKITAIKRMGLGAPPVDATASIAPRDGDDDDPSRGVDVAAAGEPAANTAATRS</sequence>
<dbReference type="Proteomes" id="UP000821866">
    <property type="component" value="Chromosome 10"/>
</dbReference>
<gene>
    <name evidence="2" type="ORF">HPB51_008458</name>
</gene>
<dbReference type="VEuPathDB" id="VectorBase:LOC119179313"/>
<evidence type="ECO:0000256" key="1">
    <source>
        <dbReference type="SAM" id="MobiDB-lite"/>
    </source>
</evidence>